<keyword evidence="2" id="KW-1185">Reference proteome</keyword>
<dbReference type="GeneID" id="18873887"/>
<gene>
    <name evidence="1" type="ORF">SPAPADRAFT_61424</name>
</gene>
<dbReference type="AlphaFoldDB" id="G3AQ24"/>
<dbReference type="InParanoid" id="G3AQ24"/>
<protein>
    <submittedName>
        <fullName evidence="1">Uncharacterized protein</fullName>
    </submittedName>
</protein>
<accession>G3AQ24</accession>
<dbReference type="RefSeq" id="XP_007375621.1">
    <property type="nucleotide sequence ID" value="XM_007375559.1"/>
</dbReference>
<evidence type="ECO:0000313" key="1">
    <source>
        <dbReference type="EMBL" id="EGW32345.1"/>
    </source>
</evidence>
<name>G3AQ24_SPAPN</name>
<evidence type="ECO:0000313" key="2">
    <source>
        <dbReference type="Proteomes" id="UP000000709"/>
    </source>
</evidence>
<proteinExistence type="predicted"/>
<reference evidence="1 2" key="1">
    <citation type="journal article" date="2011" name="Proc. Natl. Acad. Sci. U.S.A.">
        <title>Comparative genomics of xylose-fermenting fungi for enhanced biofuel production.</title>
        <authorList>
            <person name="Wohlbach D.J."/>
            <person name="Kuo A."/>
            <person name="Sato T.K."/>
            <person name="Potts K.M."/>
            <person name="Salamov A.A."/>
            <person name="LaButti K.M."/>
            <person name="Sun H."/>
            <person name="Clum A."/>
            <person name="Pangilinan J.L."/>
            <person name="Lindquist E.A."/>
            <person name="Lucas S."/>
            <person name="Lapidus A."/>
            <person name="Jin M."/>
            <person name="Gunawan C."/>
            <person name="Balan V."/>
            <person name="Dale B.E."/>
            <person name="Jeffries T.W."/>
            <person name="Zinkel R."/>
            <person name="Barry K.W."/>
            <person name="Grigoriev I.V."/>
            <person name="Gasch A.P."/>
        </authorList>
    </citation>
    <scope>NUCLEOTIDE SEQUENCE [LARGE SCALE GENOMIC DNA]</scope>
    <source>
        <strain evidence="2">NRRL Y-27907 / 11-Y1</strain>
    </source>
</reference>
<organism evidence="2">
    <name type="scientific">Spathaspora passalidarum (strain NRRL Y-27907 / 11-Y1)</name>
    <dbReference type="NCBI Taxonomy" id="619300"/>
    <lineage>
        <taxon>Eukaryota</taxon>
        <taxon>Fungi</taxon>
        <taxon>Dikarya</taxon>
        <taxon>Ascomycota</taxon>
        <taxon>Saccharomycotina</taxon>
        <taxon>Pichiomycetes</taxon>
        <taxon>Debaryomycetaceae</taxon>
        <taxon>Spathaspora</taxon>
    </lineage>
</organism>
<dbReference type="KEGG" id="spaa:SPAPADRAFT_61424"/>
<dbReference type="Proteomes" id="UP000000709">
    <property type="component" value="Unassembled WGS sequence"/>
</dbReference>
<dbReference type="HOGENOM" id="CLU_2672679_0_0_1"/>
<dbReference type="EMBL" id="GL996502">
    <property type="protein sequence ID" value="EGW32345.1"/>
    <property type="molecule type" value="Genomic_DNA"/>
</dbReference>
<sequence>MHTMNKLQGGTTNNNNRTQDESVWKIARNVAKLFLVPYFILFFWGKSSRDRTSGETPSSYTFGFKPFSGYILFYF</sequence>